<evidence type="ECO:0000256" key="3">
    <source>
        <dbReference type="ARBA" id="ARBA00022793"/>
    </source>
</evidence>
<keyword evidence="8" id="KW-1133">Transmembrane helix</keyword>
<keyword evidence="8" id="KW-0812">Transmembrane</keyword>
<evidence type="ECO:0000313" key="9">
    <source>
        <dbReference type="EMBL" id="CAD7279968.1"/>
    </source>
</evidence>
<dbReference type="InterPro" id="IPR015421">
    <property type="entry name" value="PyrdxlP-dep_Trfase_major"/>
</dbReference>
<dbReference type="EMBL" id="OA883910">
    <property type="protein sequence ID" value="CAD7279968.1"/>
    <property type="molecule type" value="Genomic_DNA"/>
</dbReference>
<dbReference type="PANTHER" id="PTHR45677">
    <property type="entry name" value="GLUTAMATE DECARBOXYLASE-RELATED"/>
    <property type="match status" value="1"/>
</dbReference>
<protein>
    <recommendedName>
        <fullName evidence="11">Glutamate decarboxylase</fullName>
    </recommendedName>
</protein>
<keyword evidence="8" id="KW-0472">Membrane</keyword>
<comment type="cofactor">
    <cofactor evidence="1 6 7">
        <name>pyridoxal 5'-phosphate</name>
        <dbReference type="ChEBI" id="CHEBI:597326"/>
    </cofactor>
</comment>
<keyword evidence="5 7" id="KW-0456">Lyase</keyword>
<evidence type="ECO:0000256" key="8">
    <source>
        <dbReference type="SAM" id="Phobius"/>
    </source>
</evidence>
<dbReference type="GO" id="GO:0009449">
    <property type="term" value="P:gamma-aminobutyric acid biosynthetic process"/>
    <property type="evidence" value="ECO:0007669"/>
    <property type="project" value="TreeGrafter"/>
</dbReference>
<evidence type="ECO:0008006" key="11">
    <source>
        <dbReference type="Google" id="ProtNLM"/>
    </source>
</evidence>
<dbReference type="InterPro" id="IPR015424">
    <property type="entry name" value="PyrdxlP-dep_Trfase"/>
</dbReference>
<organism evidence="9">
    <name type="scientific">Notodromas monacha</name>
    <dbReference type="NCBI Taxonomy" id="399045"/>
    <lineage>
        <taxon>Eukaryota</taxon>
        <taxon>Metazoa</taxon>
        <taxon>Ecdysozoa</taxon>
        <taxon>Arthropoda</taxon>
        <taxon>Crustacea</taxon>
        <taxon>Oligostraca</taxon>
        <taxon>Ostracoda</taxon>
        <taxon>Podocopa</taxon>
        <taxon>Podocopida</taxon>
        <taxon>Cypridocopina</taxon>
        <taxon>Cypridoidea</taxon>
        <taxon>Cyprididae</taxon>
        <taxon>Notodromas</taxon>
    </lineage>
</organism>
<dbReference type="InterPro" id="IPR021115">
    <property type="entry name" value="Pyridoxal-P_BS"/>
</dbReference>
<evidence type="ECO:0000256" key="6">
    <source>
        <dbReference type="PIRSR" id="PIRSR602129-50"/>
    </source>
</evidence>
<sequence length="454" mass="51129">MADEDLTLKGIGHLLYTDLLPLNRDGTDISMKFLEAVVKKTCLPFVASDFDRTQKVVDFHQPDEMLNLVDMHIPDDPRDLDSLLYDCHQALHYQVKTGHPHYLNQLSCGLDLVSLAGEWVTASANTNMFTYEIAPVFILLENVVLRKMREVIGYKGGDSILCPGGTVSNINAVLCARYKHFPECKTKGVHGLPCQPVLFTSEHSHYSIKTAASAAGLGTDNVVEVKTDAKGKMIPEELEKQIVACLNYEGPVKKKPFFVNCTCGTTVLGAFDPVEPIANICAKYGLWLHIDAAWGGGLLLSEKYRAERFLGVERADSVTWNPHKLMGCLLQCSTVHLKEDGILMNCNQMNAEYLFQDDKQYYDCRFDTGDKVIQCGRHNDIFKLWLMWRAKGMSGFRRHIDGLMATAEYMTEQLKADTSGRFVLLWPEPECVNICFWSVLFCFGVLFVSLYFLF</sequence>
<dbReference type="SUPFAM" id="SSF53383">
    <property type="entry name" value="PLP-dependent transferases"/>
    <property type="match status" value="1"/>
</dbReference>
<dbReference type="PANTHER" id="PTHR45677:SF10">
    <property type="entry name" value="GLUTAMATE DECARBOXYLASE"/>
    <property type="match status" value="1"/>
</dbReference>
<feature type="transmembrane region" description="Helical" evidence="8">
    <location>
        <begin position="436"/>
        <end position="453"/>
    </location>
</feature>
<keyword evidence="3" id="KW-0210">Decarboxylase</keyword>
<evidence type="ECO:0000256" key="5">
    <source>
        <dbReference type="ARBA" id="ARBA00023239"/>
    </source>
</evidence>
<reference evidence="9" key="1">
    <citation type="submission" date="2020-11" db="EMBL/GenBank/DDBJ databases">
        <authorList>
            <person name="Tran Van P."/>
        </authorList>
    </citation>
    <scope>NUCLEOTIDE SEQUENCE</scope>
</reference>
<dbReference type="OrthoDB" id="392571at2759"/>
<dbReference type="AlphaFoldDB" id="A0A7R9BRQ1"/>
<evidence type="ECO:0000256" key="1">
    <source>
        <dbReference type="ARBA" id="ARBA00001933"/>
    </source>
</evidence>
<dbReference type="GO" id="GO:0030170">
    <property type="term" value="F:pyridoxal phosphate binding"/>
    <property type="evidence" value="ECO:0007669"/>
    <property type="project" value="InterPro"/>
</dbReference>
<feature type="modified residue" description="N6-(pyridoxal phosphate)lysine" evidence="6">
    <location>
        <position position="324"/>
    </location>
</feature>
<comment type="similarity">
    <text evidence="2 7">Belongs to the group II decarboxylase family.</text>
</comment>
<evidence type="ECO:0000256" key="2">
    <source>
        <dbReference type="ARBA" id="ARBA00009533"/>
    </source>
</evidence>
<accession>A0A7R9BRQ1</accession>
<evidence type="ECO:0000313" key="10">
    <source>
        <dbReference type="Proteomes" id="UP000678499"/>
    </source>
</evidence>
<dbReference type="PROSITE" id="PS00392">
    <property type="entry name" value="DDC_GAD_HDC_YDC"/>
    <property type="match status" value="1"/>
</dbReference>
<gene>
    <name evidence="9" type="ORF">NMOB1V02_LOCUS7632</name>
</gene>
<dbReference type="Pfam" id="PF00282">
    <property type="entry name" value="Pyridoxal_deC"/>
    <property type="match status" value="1"/>
</dbReference>
<dbReference type="GO" id="GO:0005737">
    <property type="term" value="C:cytoplasm"/>
    <property type="evidence" value="ECO:0007669"/>
    <property type="project" value="TreeGrafter"/>
</dbReference>
<dbReference type="EMBL" id="CAJPEX010001873">
    <property type="protein sequence ID" value="CAG0920120.1"/>
    <property type="molecule type" value="Genomic_DNA"/>
</dbReference>
<keyword evidence="10" id="KW-1185">Reference proteome</keyword>
<proteinExistence type="inferred from homology"/>
<dbReference type="Proteomes" id="UP000678499">
    <property type="component" value="Unassembled WGS sequence"/>
</dbReference>
<evidence type="ECO:0000256" key="7">
    <source>
        <dbReference type="RuleBase" id="RU000382"/>
    </source>
</evidence>
<evidence type="ECO:0000256" key="4">
    <source>
        <dbReference type="ARBA" id="ARBA00022898"/>
    </source>
</evidence>
<dbReference type="Gene3D" id="3.40.640.10">
    <property type="entry name" value="Type I PLP-dependent aspartate aminotransferase-like (Major domain)"/>
    <property type="match status" value="1"/>
</dbReference>
<dbReference type="InterPro" id="IPR002129">
    <property type="entry name" value="PyrdxlP-dep_de-COase"/>
</dbReference>
<keyword evidence="4 6" id="KW-0663">Pyridoxal phosphate</keyword>
<dbReference type="GO" id="GO:0004351">
    <property type="term" value="F:glutamate decarboxylase activity"/>
    <property type="evidence" value="ECO:0007669"/>
    <property type="project" value="TreeGrafter"/>
</dbReference>
<dbReference type="Gene3D" id="3.90.1150.170">
    <property type="match status" value="1"/>
</dbReference>
<name>A0A7R9BRQ1_9CRUS</name>